<name>K9HQG8_9PROT</name>
<keyword evidence="4" id="KW-1185">Reference proteome</keyword>
<organism evidence="3 4">
    <name type="scientific">Caenispirillum salinarum AK4</name>
    <dbReference type="NCBI Taxonomy" id="1238182"/>
    <lineage>
        <taxon>Bacteria</taxon>
        <taxon>Pseudomonadati</taxon>
        <taxon>Pseudomonadota</taxon>
        <taxon>Alphaproteobacteria</taxon>
        <taxon>Rhodospirillales</taxon>
        <taxon>Novispirillaceae</taxon>
        <taxon>Caenispirillum</taxon>
    </lineage>
</organism>
<dbReference type="RefSeq" id="WP_009539016.1">
    <property type="nucleotide sequence ID" value="NZ_ANHY01000003.1"/>
</dbReference>
<feature type="region of interest" description="Disordered" evidence="1">
    <location>
        <begin position="63"/>
        <end position="121"/>
    </location>
</feature>
<proteinExistence type="predicted"/>
<dbReference type="AlphaFoldDB" id="K9HQG8"/>
<feature type="compositionally biased region" description="Low complexity" evidence="1">
    <location>
        <begin position="63"/>
        <end position="80"/>
    </location>
</feature>
<dbReference type="EMBL" id="ANHY01000003">
    <property type="protein sequence ID" value="EKV32528.1"/>
    <property type="molecule type" value="Genomic_DNA"/>
</dbReference>
<evidence type="ECO:0000256" key="1">
    <source>
        <dbReference type="SAM" id="MobiDB-lite"/>
    </source>
</evidence>
<evidence type="ECO:0000313" key="4">
    <source>
        <dbReference type="Proteomes" id="UP000009881"/>
    </source>
</evidence>
<keyword evidence="2" id="KW-0812">Transmembrane</keyword>
<evidence type="ECO:0000256" key="2">
    <source>
        <dbReference type="SAM" id="Phobius"/>
    </source>
</evidence>
<comment type="caution">
    <text evidence="3">The sequence shown here is derived from an EMBL/GenBank/DDBJ whole genome shotgun (WGS) entry which is preliminary data.</text>
</comment>
<keyword evidence="2" id="KW-0472">Membrane</keyword>
<feature type="compositionally biased region" description="Gly residues" evidence="1">
    <location>
        <begin position="81"/>
        <end position="92"/>
    </location>
</feature>
<dbReference type="Proteomes" id="UP000009881">
    <property type="component" value="Unassembled WGS sequence"/>
</dbReference>
<gene>
    <name evidence="3" type="ORF">C882_2607</name>
</gene>
<accession>K9HQG8</accession>
<reference evidence="3 4" key="1">
    <citation type="journal article" date="2013" name="Genome Announc.">
        <title>Draft Genome Sequence of an Alphaproteobacterium, Caenispirillum salinarum AK4(T), Isolated from a Solar Saltern.</title>
        <authorList>
            <person name="Khatri I."/>
            <person name="Singh A."/>
            <person name="Korpole S."/>
            <person name="Pinnaka A.K."/>
            <person name="Subramanian S."/>
        </authorList>
    </citation>
    <scope>NUCLEOTIDE SEQUENCE [LARGE SCALE GENOMIC DNA]</scope>
    <source>
        <strain evidence="3 4">AK4</strain>
    </source>
</reference>
<evidence type="ECO:0000313" key="3">
    <source>
        <dbReference type="EMBL" id="EKV32528.1"/>
    </source>
</evidence>
<feature type="transmembrane region" description="Helical" evidence="2">
    <location>
        <begin position="33"/>
        <end position="55"/>
    </location>
</feature>
<sequence length="121" mass="12384">MTYTAMTFFILAVLTGLFGFTSFEDGGEPGAAALARLLAVIFAASFAIAGAAVMYRRLRPDGTQGTRAGRAAAHGRAPGHGTFGGAFAGGQGSASERGSWDGSRRSATPRRAPGTASRRES</sequence>
<keyword evidence="2" id="KW-1133">Transmembrane helix</keyword>
<protein>
    <submittedName>
        <fullName evidence="3">Uncharacterized protein</fullName>
    </submittedName>
</protein>